<gene>
    <name evidence="2" type="ordered locus">Metig_0459</name>
</gene>
<dbReference type="EMBL" id="CP002737">
    <property type="protein sequence ID" value="AEF96015.1"/>
    <property type="molecule type" value="Genomic_DNA"/>
</dbReference>
<dbReference type="InterPro" id="IPR002035">
    <property type="entry name" value="VWF_A"/>
</dbReference>
<name>F6BBK6_METIK</name>
<proteinExistence type="predicted"/>
<dbReference type="RefSeq" id="WP_013798624.1">
    <property type="nucleotide sequence ID" value="NC_015562.1"/>
</dbReference>
<evidence type="ECO:0000313" key="2">
    <source>
        <dbReference type="EMBL" id="AEF96015.1"/>
    </source>
</evidence>
<protein>
    <submittedName>
        <fullName evidence="2">von Willebrand factor type A</fullName>
    </submittedName>
</protein>
<dbReference type="SUPFAM" id="SSF53300">
    <property type="entry name" value="vWA-like"/>
    <property type="match status" value="1"/>
</dbReference>
<dbReference type="Gene3D" id="3.40.50.410">
    <property type="entry name" value="von Willebrand factor, type A domain"/>
    <property type="match status" value="1"/>
</dbReference>
<dbReference type="GO" id="GO:0005829">
    <property type="term" value="C:cytosol"/>
    <property type="evidence" value="ECO:0007669"/>
    <property type="project" value="TreeGrafter"/>
</dbReference>
<reference evidence="2 3" key="1">
    <citation type="submission" date="2011-05" db="EMBL/GenBank/DDBJ databases">
        <title>Complete sequence of Methanotorris igneus Kol 5.</title>
        <authorList>
            <consortium name="US DOE Joint Genome Institute"/>
            <person name="Lucas S."/>
            <person name="Han J."/>
            <person name="Lapidus A."/>
            <person name="Cheng J.-F."/>
            <person name="Goodwin L."/>
            <person name="Pitluck S."/>
            <person name="Peters L."/>
            <person name="Mikhailova N."/>
            <person name="Chertkov O."/>
            <person name="Han C."/>
            <person name="Tapia R."/>
            <person name="Land M."/>
            <person name="Hauser L."/>
            <person name="Kyrpides N."/>
            <person name="Ivanova N."/>
            <person name="Pagani I."/>
            <person name="Sieprawska-Lupa M."/>
            <person name="Whitman W."/>
            <person name="Woyke T."/>
        </authorList>
    </citation>
    <scope>NUCLEOTIDE SEQUENCE [LARGE SCALE GENOMIC DNA]</scope>
    <source>
        <strain evidence="3">DSM 5666 / JCM 11834 / Kol 5</strain>
    </source>
</reference>
<dbReference type="PROSITE" id="PS50234">
    <property type="entry name" value="VWFA"/>
    <property type="match status" value="1"/>
</dbReference>
<dbReference type="PANTHER" id="PTHR36846:SF1">
    <property type="entry name" value="PROTEIN VIAA"/>
    <property type="match status" value="1"/>
</dbReference>
<dbReference type="STRING" id="880724.Metig_0459"/>
<dbReference type="Proteomes" id="UP000009227">
    <property type="component" value="Chromosome"/>
</dbReference>
<dbReference type="PANTHER" id="PTHR36846">
    <property type="entry name" value="PROTEIN VIAA"/>
    <property type="match status" value="1"/>
</dbReference>
<dbReference type="SMART" id="SM00327">
    <property type="entry name" value="VWA"/>
    <property type="match status" value="1"/>
</dbReference>
<organism evidence="3">
    <name type="scientific">Methanotorris igneus (strain DSM 5666 / JCM 11834 / Kol 5)</name>
    <dbReference type="NCBI Taxonomy" id="880724"/>
    <lineage>
        <taxon>Archaea</taxon>
        <taxon>Methanobacteriati</taxon>
        <taxon>Methanobacteriota</taxon>
        <taxon>Methanomada group</taxon>
        <taxon>Methanococci</taxon>
        <taxon>Methanococcales</taxon>
        <taxon>Methanocaldococcaceae</taxon>
        <taxon>Methanotorris</taxon>
    </lineage>
</organism>
<dbReference type="OrthoDB" id="64524at2157"/>
<feature type="domain" description="VWFA" evidence="1">
    <location>
        <begin position="293"/>
        <end position="454"/>
    </location>
</feature>
<dbReference type="AlphaFoldDB" id="F6BBK6"/>
<dbReference type="GeneID" id="10643296"/>
<evidence type="ECO:0000313" key="3">
    <source>
        <dbReference type="Proteomes" id="UP000009227"/>
    </source>
</evidence>
<dbReference type="InterPro" id="IPR036465">
    <property type="entry name" value="vWFA_dom_sf"/>
</dbReference>
<sequence length="454" mass="52515">MKNVIVHDAYDKKAFESFLKNNRYLKALLRNYSQFSPLHEKLAEDTFYAFFKYVVEFNEVVEEEFKINKIILESGMKSIEYEKTKLMTELDEVNAGMATNMFLERFFENIKSLKLQNVYKELAERAKNKEKGNSEGISLDSEGENAELDEFVSKIKDVAKNSLKEISEDIEDTINGMNAVSSWGSGKGNKNALNPEERIKLASKILENKNLHKIIKKLGKLKFIAINEYKSKIKHYSGEIYSIKIGDDLKHLLPKELVNFSDEVLYLDFLRKFVDKKLLTYDLDNEVKKNKGPIIVLLDHSGSMFGEREIWGKAVALSIIEIAKREKRKFGYIAFDDDVRFKRIFEDISIDDILELASLYYGGGTNFELPLECAMEMIEEGFDNADVVLITDGYAEVSDEFLKKLDDFKKDKKLKLISIFIETYPTETIKKISDEFVKVFDLTDEEAKKVFRKL</sequence>
<keyword evidence="3" id="KW-1185">Reference proteome</keyword>
<dbReference type="KEGG" id="mig:Metig_0459"/>
<evidence type="ECO:0000259" key="1">
    <source>
        <dbReference type="PROSITE" id="PS50234"/>
    </source>
</evidence>
<accession>F6BBK6</accession>
<dbReference type="HOGENOM" id="CLU_036888_0_0_2"/>